<keyword evidence="2" id="KW-1185">Reference proteome</keyword>
<dbReference type="PROSITE" id="PS51318">
    <property type="entry name" value="TAT"/>
    <property type="match status" value="1"/>
</dbReference>
<dbReference type="Proteomes" id="UP000319817">
    <property type="component" value="Chromosome"/>
</dbReference>
<dbReference type="EMBL" id="CP036526">
    <property type="protein sequence ID" value="QDT13908.1"/>
    <property type="molecule type" value="Genomic_DNA"/>
</dbReference>
<gene>
    <name evidence="1" type="ORF">K239x_59280</name>
</gene>
<dbReference type="InterPro" id="IPR006311">
    <property type="entry name" value="TAT_signal"/>
</dbReference>
<name>A0A517P3G8_9BACT</name>
<dbReference type="Pfam" id="PF07394">
    <property type="entry name" value="DUF1501"/>
    <property type="match status" value="1"/>
</dbReference>
<reference evidence="1 2" key="1">
    <citation type="submission" date="2019-02" db="EMBL/GenBank/DDBJ databases">
        <title>Deep-cultivation of Planctomycetes and their phenomic and genomic characterization uncovers novel biology.</title>
        <authorList>
            <person name="Wiegand S."/>
            <person name="Jogler M."/>
            <person name="Boedeker C."/>
            <person name="Pinto D."/>
            <person name="Vollmers J."/>
            <person name="Rivas-Marin E."/>
            <person name="Kohn T."/>
            <person name="Peeters S.H."/>
            <person name="Heuer A."/>
            <person name="Rast P."/>
            <person name="Oberbeckmann S."/>
            <person name="Bunk B."/>
            <person name="Jeske O."/>
            <person name="Meyerdierks A."/>
            <person name="Storesund J.E."/>
            <person name="Kallscheuer N."/>
            <person name="Luecker S."/>
            <person name="Lage O.M."/>
            <person name="Pohl T."/>
            <person name="Merkel B.J."/>
            <person name="Hornburger P."/>
            <person name="Mueller R.-W."/>
            <person name="Bruemmer F."/>
            <person name="Labrenz M."/>
            <person name="Spormann A.M."/>
            <person name="Op den Camp H."/>
            <person name="Overmann J."/>
            <person name="Amann R."/>
            <person name="Jetten M.S.M."/>
            <person name="Mascher T."/>
            <person name="Medema M.H."/>
            <person name="Devos D.P."/>
            <person name="Kaster A.-K."/>
            <person name="Ovreas L."/>
            <person name="Rohde M."/>
            <person name="Galperin M.Y."/>
            <person name="Jogler C."/>
        </authorList>
    </citation>
    <scope>NUCLEOTIDE SEQUENCE [LARGE SCALE GENOMIC DNA]</scope>
    <source>
        <strain evidence="1 2">K23_9</strain>
    </source>
</reference>
<dbReference type="InterPro" id="IPR010869">
    <property type="entry name" value="DUF1501"/>
</dbReference>
<evidence type="ECO:0000313" key="1">
    <source>
        <dbReference type="EMBL" id="QDT13908.1"/>
    </source>
</evidence>
<dbReference type="InterPro" id="IPR017850">
    <property type="entry name" value="Alkaline_phosphatase_core_sf"/>
</dbReference>
<protein>
    <recommendedName>
        <fullName evidence="3">DUF1501 domain-containing protein</fullName>
    </recommendedName>
</protein>
<accession>A0A517P3G8</accession>
<dbReference type="RefSeq" id="WP_145421885.1">
    <property type="nucleotide sequence ID" value="NZ_CP036526.1"/>
</dbReference>
<evidence type="ECO:0000313" key="2">
    <source>
        <dbReference type="Proteomes" id="UP000319817"/>
    </source>
</evidence>
<dbReference type="OrthoDB" id="9779968at2"/>
<organism evidence="1 2">
    <name type="scientific">Stieleria marina</name>
    <dbReference type="NCBI Taxonomy" id="1930275"/>
    <lineage>
        <taxon>Bacteria</taxon>
        <taxon>Pseudomonadati</taxon>
        <taxon>Planctomycetota</taxon>
        <taxon>Planctomycetia</taxon>
        <taxon>Pirellulales</taxon>
        <taxon>Pirellulaceae</taxon>
        <taxon>Stieleria</taxon>
    </lineage>
</organism>
<dbReference type="PANTHER" id="PTHR43737:SF1">
    <property type="entry name" value="DUF1501 DOMAIN-CONTAINING PROTEIN"/>
    <property type="match status" value="1"/>
</dbReference>
<sequence>MRQPFDRREFLGRAAAGSAMVSLGAIAPDILCRAAEASRSDQRILVVVEMAGGNDGLNCVVPHSHDVYLNSRKQLRIDRSDTLAVTDELGLHPSLRGFADLLEAGHLAVVQGVGYPNPNRSHFESMDIWHSCFRKDVTRDDGWIGRYMQAMGMEDASDPPAIHLGRDKQPFALMSRDVRSVSIRSLDQFRFAKNQSMDLKAAIRELSQQRELTQLVAEPELQTDAGQNDLLAFVRSSTSTAINASDQVEQASKQLARSSADYPNTELGRQLQTVAKLIAAGMQTRIYYVRIDGFDTHANQAEAHAALLRDVSQGVTALTNDLKDRGEADRTLVMCFSEFGRRVAENASKGTDHGTAGPMFFAGQKLRSGLVGRMPSLSDLDHGDLKFHTDFRQVYAAVLKEWLECDPEQVLGGTFEPIELFS</sequence>
<dbReference type="PANTHER" id="PTHR43737">
    <property type="entry name" value="BLL7424 PROTEIN"/>
    <property type="match status" value="1"/>
</dbReference>
<evidence type="ECO:0008006" key="3">
    <source>
        <dbReference type="Google" id="ProtNLM"/>
    </source>
</evidence>
<dbReference type="SUPFAM" id="SSF53649">
    <property type="entry name" value="Alkaline phosphatase-like"/>
    <property type="match status" value="1"/>
</dbReference>
<dbReference type="AlphaFoldDB" id="A0A517P3G8"/>
<proteinExistence type="predicted"/>